<organism evidence="2 3">
    <name type="scientific">Lyngbya aestuarii BL J</name>
    <dbReference type="NCBI Taxonomy" id="1348334"/>
    <lineage>
        <taxon>Bacteria</taxon>
        <taxon>Bacillati</taxon>
        <taxon>Cyanobacteriota</taxon>
        <taxon>Cyanophyceae</taxon>
        <taxon>Oscillatoriophycideae</taxon>
        <taxon>Oscillatoriales</taxon>
        <taxon>Microcoleaceae</taxon>
        <taxon>Lyngbya</taxon>
    </lineage>
</organism>
<comment type="caution">
    <text evidence="2">The sequence shown here is derived from an EMBL/GenBank/DDBJ whole genome shotgun (WGS) entry which is preliminary data.</text>
</comment>
<feature type="transmembrane region" description="Helical" evidence="1">
    <location>
        <begin position="6"/>
        <end position="24"/>
    </location>
</feature>
<dbReference type="OrthoDB" id="465883at2"/>
<proteinExistence type="predicted"/>
<evidence type="ECO:0000256" key="1">
    <source>
        <dbReference type="SAM" id="Phobius"/>
    </source>
</evidence>
<name>U7QCH0_9CYAN</name>
<keyword evidence="1" id="KW-1133">Transmembrane helix</keyword>
<dbReference type="Proteomes" id="UP000017127">
    <property type="component" value="Unassembled WGS sequence"/>
</dbReference>
<protein>
    <submittedName>
        <fullName evidence="2">Uncharacterized protein</fullName>
    </submittedName>
</protein>
<evidence type="ECO:0000313" key="3">
    <source>
        <dbReference type="Proteomes" id="UP000017127"/>
    </source>
</evidence>
<keyword evidence="1" id="KW-0812">Transmembrane</keyword>
<reference evidence="2 3" key="1">
    <citation type="journal article" date="2013" name="Front. Microbiol.">
        <title>Comparative genomic analyses of the cyanobacterium, Lyngbya aestuarii BL J, a powerful hydrogen producer.</title>
        <authorList>
            <person name="Kothari A."/>
            <person name="Vaughn M."/>
            <person name="Garcia-Pichel F."/>
        </authorList>
    </citation>
    <scope>NUCLEOTIDE SEQUENCE [LARGE SCALE GENOMIC DNA]</scope>
    <source>
        <strain evidence="2 3">BL J</strain>
    </source>
</reference>
<keyword evidence="3" id="KW-1185">Reference proteome</keyword>
<gene>
    <name evidence="2" type="ORF">M595_5649</name>
</gene>
<dbReference type="AlphaFoldDB" id="U7QCH0"/>
<dbReference type="EMBL" id="AUZM01000099">
    <property type="protein sequence ID" value="ERT04406.1"/>
    <property type="molecule type" value="Genomic_DNA"/>
</dbReference>
<evidence type="ECO:0000313" key="2">
    <source>
        <dbReference type="EMBL" id="ERT04406.1"/>
    </source>
</evidence>
<sequence>MALIEFFSIAGLGVLIGLFIFRVGGNQEQKRRLDNAFYQLLEAQESRISLIQLAATAQVSAEVAQDYLEQQARVFSALPDIDNEGNTFYQFPRLNLPKKLKQQDW</sequence>
<accession>U7QCH0</accession>
<dbReference type="RefSeq" id="WP_023069323.1">
    <property type="nucleotide sequence ID" value="NZ_AUZM01000099.1"/>
</dbReference>
<keyword evidence="1" id="KW-0472">Membrane</keyword>